<proteinExistence type="predicted"/>
<reference evidence="1 2" key="1">
    <citation type="journal article" date="2015" name="Nature">
        <title>rRNA introns, odd ribosomes, and small enigmatic genomes across a large radiation of phyla.</title>
        <authorList>
            <person name="Brown C.T."/>
            <person name="Hug L.A."/>
            <person name="Thomas B.C."/>
            <person name="Sharon I."/>
            <person name="Castelle C.J."/>
            <person name="Singh A."/>
            <person name="Wilkins M.J."/>
            <person name="Williams K.H."/>
            <person name="Banfield J.F."/>
        </authorList>
    </citation>
    <scope>NUCLEOTIDE SEQUENCE [LARGE SCALE GENOMIC DNA]</scope>
</reference>
<dbReference type="AlphaFoldDB" id="A0A0G1C8D9"/>
<comment type="caution">
    <text evidence="1">The sequence shown here is derived from an EMBL/GenBank/DDBJ whole genome shotgun (WGS) entry which is preliminary data.</text>
</comment>
<protein>
    <submittedName>
        <fullName evidence="1">Uncharacterized protein</fullName>
    </submittedName>
</protein>
<evidence type="ECO:0000313" key="2">
    <source>
        <dbReference type="Proteomes" id="UP000034320"/>
    </source>
</evidence>
<sequence>MKRRLKADSLSQFFHISPTRQFRWLVTGVKFKYKKIASGLVRPIIPIDLSYKHFSPISYEALADSGDDICIDIGGYQYIVNAAFSYSAKLQYGFLGHRGIFNKFIIQFQTRKEVVEFRQETNIN</sequence>
<organism evidence="1 2">
    <name type="scientific">Candidatus Gottesmanbacteria bacterium GW2011_GWA2_42_18</name>
    <dbReference type="NCBI Taxonomy" id="1618442"/>
    <lineage>
        <taxon>Bacteria</taxon>
        <taxon>Candidatus Gottesmaniibacteriota</taxon>
    </lineage>
</organism>
<accession>A0A0G1C8D9</accession>
<evidence type="ECO:0000313" key="1">
    <source>
        <dbReference type="EMBL" id="KKS45898.1"/>
    </source>
</evidence>
<gene>
    <name evidence="1" type="ORF">UV09_C0026G0010</name>
</gene>
<dbReference type="EMBL" id="LCDD01000026">
    <property type="protein sequence ID" value="KKS45898.1"/>
    <property type="molecule type" value="Genomic_DNA"/>
</dbReference>
<name>A0A0G1C8D9_9BACT</name>
<dbReference type="Proteomes" id="UP000034320">
    <property type="component" value="Unassembled WGS sequence"/>
</dbReference>